<comment type="function">
    <text evidence="5">Modulates RecA activity.</text>
</comment>
<comment type="similarity">
    <text evidence="2 5">Belongs to the RecX family.</text>
</comment>
<evidence type="ECO:0000313" key="10">
    <source>
        <dbReference type="Proteomes" id="UP000502699"/>
    </source>
</evidence>
<protein>
    <recommendedName>
        <fullName evidence="3 5">Regulatory protein RecX</fullName>
    </recommendedName>
</protein>
<evidence type="ECO:0000256" key="4">
    <source>
        <dbReference type="ARBA" id="ARBA00022490"/>
    </source>
</evidence>
<dbReference type="RefSeq" id="WP_166270511.1">
    <property type="nucleotide sequence ID" value="NZ_CP048029.1"/>
</dbReference>
<evidence type="ECO:0000259" key="6">
    <source>
        <dbReference type="Pfam" id="PF02631"/>
    </source>
</evidence>
<dbReference type="EMBL" id="CP048029">
    <property type="protein sequence ID" value="QIK37749.1"/>
    <property type="molecule type" value="Genomic_DNA"/>
</dbReference>
<dbReference type="PANTHER" id="PTHR33602">
    <property type="entry name" value="REGULATORY PROTEIN RECX FAMILY PROTEIN"/>
    <property type="match status" value="1"/>
</dbReference>
<keyword evidence="10" id="KW-1185">Reference proteome</keyword>
<accession>A0A6G7VCG5</accession>
<evidence type="ECO:0000256" key="5">
    <source>
        <dbReference type="HAMAP-Rule" id="MF_01114"/>
    </source>
</evidence>
<keyword evidence="4 5" id="KW-0963">Cytoplasm</keyword>
<dbReference type="InterPro" id="IPR053926">
    <property type="entry name" value="RecX_HTH_1st"/>
</dbReference>
<evidence type="ECO:0000259" key="7">
    <source>
        <dbReference type="Pfam" id="PF21981"/>
    </source>
</evidence>
<dbReference type="Gene3D" id="1.10.10.10">
    <property type="entry name" value="Winged helix-like DNA-binding domain superfamily/Winged helix DNA-binding domain"/>
    <property type="match status" value="3"/>
</dbReference>
<dbReference type="PANTHER" id="PTHR33602:SF1">
    <property type="entry name" value="REGULATORY PROTEIN RECX FAMILY PROTEIN"/>
    <property type="match status" value="1"/>
</dbReference>
<dbReference type="InterPro" id="IPR036388">
    <property type="entry name" value="WH-like_DNA-bd_sf"/>
</dbReference>
<dbReference type="KEGG" id="cjap:GWK36_06845"/>
<feature type="domain" description="RecX first three-helical" evidence="8">
    <location>
        <begin position="2"/>
        <end position="37"/>
    </location>
</feature>
<name>A0A6G7VCG5_9GAMM</name>
<dbReference type="InterPro" id="IPR053925">
    <property type="entry name" value="RecX_HTH_3rd"/>
</dbReference>
<dbReference type="Pfam" id="PF02631">
    <property type="entry name" value="RecX_HTH2"/>
    <property type="match status" value="1"/>
</dbReference>
<sequence length="140" mass="16154">MALRFLAVREHARLELARKLAQRGFEQSVIAQTLDWLMAEGALDESRLAAQYVAERAEKGFGPLKIRAELQAKGIADELIEYHLRSMDDSWPRIIARTYAHRFGDTAPKERADYARRARFLAQRGFTSESIRRLLPYHPD</sequence>
<reference evidence="10" key="1">
    <citation type="submission" date="2020-01" db="EMBL/GenBank/DDBJ databases">
        <title>Caldichromatium gen. nov., sp. nov., a thermophilic purple sulfur bacterium member of the family Chromatiaceae isolated from Nakabusa hot spring, Japan.</title>
        <authorList>
            <person name="Saini M.K."/>
            <person name="Hanada S."/>
            <person name="Tank M."/>
        </authorList>
    </citation>
    <scope>NUCLEOTIDE SEQUENCE [LARGE SCALE GENOMIC DNA]</scope>
    <source>
        <strain evidence="10">No.7</strain>
    </source>
</reference>
<dbReference type="Proteomes" id="UP000502699">
    <property type="component" value="Chromosome"/>
</dbReference>
<dbReference type="GO" id="GO:0005737">
    <property type="term" value="C:cytoplasm"/>
    <property type="evidence" value="ECO:0007669"/>
    <property type="project" value="UniProtKB-SubCell"/>
</dbReference>
<organism evidence="9 10">
    <name type="scientific">Caldichromatium japonicum</name>
    <dbReference type="NCBI Taxonomy" id="2699430"/>
    <lineage>
        <taxon>Bacteria</taxon>
        <taxon>Pseudomonadati</taxon>
        <taxon>Pseudomonadota</taxon>
        <taxon>Gammaproteobacteria</taxon>
        <taxon>Chromatiales</taxon>
        <taxon>Chromatiaceae</taxon>
        <taxon>Caldichromatium</taxon>
    </lineage>
</organism>
<comment type="subcellular location">
    <subcellularLocation>
        <location evidence="1 5">Cytoplasm</location>
    </subcellularLocation>
</comment>
<evidence type="ECO:0000313" key="9">
    <source>
        <dbReference type="EMBL" id="QIK37749.1"/>
    </source>
</evidence>
<dbReference type="InterPro" id="IPR053924">
    <property type="entry name" value="RecX_HTH_2nd"/>
</dbReference>
<gene>
    <name evidence="5" type="primary">recX</name>
    <name evidence="9" type="ORF">GWK36_06845</name>
</gene>
<evidence type="ECO:0000256" key="2">
    <source>
        <dbReference type="ARBA" id="ARBA00009695"/>
    </source>
</evidence>
<dbReference type="GO" id="GO:0006282">
    <property type="term" value="P:regulation of DNA repair"/>
    <property type="evidence" value="ECO:0007669"/>
    <property type="project" value="UniProtKB-UniRule"/>
</dbReference>
<dbReference type="Pfam" id="PF21981">
    <property type="entry name" value="RecX_HTH3"/>
    <property type="match status" value="1"/>
</dbReference>
<feature type="domain" description="RecX second three-helical" evidence="6">
    <location>
        <begin position="44"/>
        <end position="81"/>
    </location>
</feature>
<proteinExistence type="inferred from homology"/>
<dbReference type="HAMAP" id="MF_01114">
    <property type="entry name" value="RecX"/>
    <property type="match status" value="1"/>
</dbReference>
<evidence type="ECO:0000259" key="8">
    <source>
        <dbReference type="Pfam" id="PF21982"/>
    </source>
</evidence>
<dbReference type="AlphaFoldDB" id="A0A6G7VCG5"/>
<evidence type="ECO:0000256" key="3">
    <source>
        <dbReference type="ARBA" id="ARBA00018111"/>
    </source>
</evidence>
<evidence type="ECO:0000256" key="1">
    <source>
        <dbReference type="ARBA" id="ARBA00004496"/>
    </source>
</evidence>
<dbReference type="Pfam" id="PF21982">
    <property type="entry name" value="RecX_HTH1"/>
    <property type="match status" value="1"/>
</dbReference>
<dbReference type="InterPro" id="IPR003783">
    <property type="entry name" value="Regulatory_RecX"/>
</dbReference>
<feature type="domain" description="RecX third three-helical" evidence="7">
    <location>
        <begin position="102"/>
        <end position="135"/>
    </location>
</feature>